<keyword evidence="3" id="KW-1185">Reference proteome</keyword>
<evidence type="ECO:0000313" key="3">
    <source>
        <dbReference type="Proteomes" id="UP000188836"/>
    </source>
</evidence>
<gene>
    <name evidence="2" type="ORF">B0T46_02200</name>
</gene>
<comment type="caution">
    <text evidence="2">The sequence shown here is derived from an EMBL/GenBank/DDBJ whole genome shotgun (WGS) entry which is preliminary data.</text>
</comment>
<dbReference type="PROSITE" id="PS51257">
    <property type="entry name" value="PROKAR_LIPOPROTEIN"/>
    <property type="match status" value="1"/>
</dbReference>
<dbReference type="EMBL" id="MUMY01000001">
    <property type="protein sequence ID" value="ONM50707.1"/>
    <property type="molecule type" value="Genomic_DNA"/>
</dbReference>
<evidence type="ECO:0000256" key="1">
    <source>
        <dbReference type="SAM" id="MobiDB-lite"/>
    </source>
</evidence>
<feature type="compositionally biased region" description="Low complexity" evidence="1">
    <location>
        <begin position="192"/>
        <end position="207"/>
    </location>
</feature>
<dbReference type="RefSeq" id="WP_077114688.1">
    <property type="nucleotide sequence ID" value="NZ_MUKP01000025.1"/>
</dbReference>
<evidence type="ECO:0000313" key="2">
    <source>
        <dbReference type="EMBL" id="ONM50707.1"/>
    </source>
</evidence>
<feature type="compositionally biased region" description="Polar residues" evidence="1">
    <location>
        <begin position="230"/>
        <end position="239"/>
    </location>
</feature>
<protein>
    <submittedName>
        <fullName evidence="2">Uncharacterized protein</fullName>
    </submittedName>
</protein>
<dbReference type="AlphaFoldDB" id="A0A1V2TMF2"/>
<feature type="compositionally biased region" description="Pro residues" evidence="1">
    <location>
        <begin position="38"/>
        <end position="54"/>
    </location>
</feature>
<feature type="compositionally biased region" description="Low complexity" evidence="1">
    <location>
        <begin position="110"/>
        <end position="123"/>
    </location>
</feature>
<sequence length="253" mass="25605">MESSRTKVAGPLAAAGAVSLGLILIGACGIGHDDTYVAPPPIKSGPRAATPPPRDGTTTTVATVAIPPSPTWRIAPVPPPRRTLPTEYTTEPSDERDSDYPDTARGTDETTTASTRPTPSRASTSDEETAPYQQPVEAEPTTGPAAAQLPIPVLHPTETLAPAPASPSEQPTVAPELTEPTPEAGNTGTEQPGTTEATEPSPAATVPLTELPGPTQTQQPSAAASEAPVPTTTGETGFSPTDLVAPVPAPAIG</sequence>
<organism evidence="2 3">
    <name type="scientific">Nocardia donostiensis</name>
    <dbReference type="NCBI Taxonomy" id="1538463"/>
    <lineage>
        <taxon>Bacteria</taxon>
        <taxon>Bacillati</taxon>
        <taxon>Actinomycetota</taxon>
        <taxon>Actinomycetes</taxon>
        <taxon>Mycobacteriales</taxon>
        <taxon>Nocardiaceae</taxon>
        <taxon>Nocardia</taxon>
    </lineage>
</organism>
<dbReference type="OrthoDB" id="4553505at2"/>
<dbReference type="PRINTS" id="PR01217">
    <property type="entry name" value="PRICHEXTENSN"/>
</dbReference>
<feature type="region of interest" description="Disordered" evidence="1">
    <location>
        <begin position="38"/>
        <end position="253"/>
    </location>
</feature>
<reference evidence="2 3" key="1">
    <citation type="journal article" date="2016" name="Antonie Van Leeuwenhoek">
        <title>Nocardia donostiensis sp. nov., isolated from human respiratory specimens.</title>
        <authorList>
            <person name="Ercibengoa M."/>
            <person name="Bell M."/>
            <person name="Marimon J.M."/>
            <person name="Humrighouse B."/>
            <person name="Klenk H.P."/>
            <person name="Potter G."/>
            <person name="Perez-Trallero E."/>
        </authorList>
    </citation>
    <scope>NUCLEOTIDE SEQUENCE [LARGE SCALE GENOMIC DNA]</scope>
    <source>
        <strain evidence="2 3">X1655</strain>
    </source>
</reference>
<dbReference type="STRING" id="1538463.B0T36_24405"/>
<accession>A0A1V2TMF2</accession>
<name>A0A1V2TMF2_9NOCA</name>
<proteinExistence type="predicted"/>
<dbReference type="Proteomes" id="UP000188836">
    <property type="component" value="Unassembled WGS sequence"/>
</dbReference>